<evidence type="ECO:0000256" key="1">
    <source>
        <dbReference type="SAM" id="Coils"/>
    </source>
</evidence>
<comment type="caution">
    <text evidence="2">The sequence shown here is derived from an EMBL/GenBank/DDBJ whole genome shotgun (WGS) entry which is preliminary data.</text>
</comment>
<dbReference type="Pfam" id="PF12128">
    <property type="entry name" value="DUF3584"/>
    <property type="match status" value="1"/>
</dbReference>
<dbReference type="AlphaFoldDB" id="A0A098S9B7"/>
<feature type="coiled-coil region" evidence="1">
    <location>
        <begin position="592"/>
        <end position="619"/>
    </location>
</feature>
<dbReference type="EMBL" id="JPOS01000020">
    <property type="protein sequence ID" value="KGE88228.1"/>
    <property type="molecule type" value="Genomic_DNA"/>
</dbReference>
<name>A0A098S9B7_9BACT</name>
<dbReference type="Proteomes" id="UP000029736">
    <property type="component" value="Unassembled WGS sequence"/>
</dbReference>
<keyword evidence="1" id="KW-0175">Coiled coil</keyword>
<dbReference type="InterPro" id="IPR021979">
    <property type="entry name" value="DUF3584"/>
</dbReference>
<accession>A0A098S9B7</accession>
<organism evidence="2 3">
    <name type="scientific">Phaeodactylibacter xiamenensis</name>
    <dbReference type="NCBI Taxonomy" id="1524460"/>
    <lineage>
        <taxon>Bacteria</taxon>
        <taxon>Pseudomonadati</taxon>
        <taxon>Bacteroidota</taxon>
        <taxon>Saprospiria</taxon>
        <taxon>Saprospirales</taxon>
        <taxon>Haliscomenobacteraceae</taxon>
        <taxon>Phaeodactylibacter</taxon>
    </lineage>
</organism>
<dbReference type="SUPFAM" id="SSF52540">
    <property type="entry name" value="P-loop containing nucleoside triphosphate hydrolases"/>
    <property type="match status" value="1"/>
</dbReference>
<feature type="coiled-coil region" evidence="1">
    <location>
        <begin position="453"/>
        <end position="566"/>
    </location>
</feature>
<evidence type="ECO:0000313" key="2">
    <source>
        <dbReference type="EMBL" id="KGE88228.1"/>
    </source>
</evidence>
<proteinExistence type="predicted"/>
<dbReference type="STRING" id="1524460.IX84_10470"/>
<reference evidence="2 3" key="1">
    <citation type="journal article" date="2014" name="Int. J. Syst. Evol. Microbiol.">
        <title>Phaeodactylibacter xiamenensis gen. nov., sp. nov., a member of the family Saprospiraceae isolated from the marine alga Phaeodactylum tricornutum.</title>
        <authorList>
            <person name="Chen Z.Jr."/>
            <person name="Lei X."/>
            <person name="Lai Q."/>
            <person name="Li Y."/>
            <person name="Zhang B."/>
            <person name="Zhang J."/>
            <person name="Zhang H."/>
            <person name="Yang L."/>
            <person name="Zheng W."/>
            <person name="Tian Y."/>
            <person name="Yu Z."/>
            <person name="Xu H.Jr."/>
            <person name="Zheng T."/>
        </authorList>
    </citation>
    <scope>NUCLEOTIDE SEQUENCE [LARGE SCALE GENOMIC DNA]</scope>
    <source>
        <strain evidence="2 3">KD52</strain>
    </source>
</reference>
<feature type="coiled-coil region" evidence="1">
    <location>
        <begin position="263"/>
        <end position="325"/>
    </location>
</feature>
<protein>
    <submittedName>
        <fullName evidence="2">Uncharacterized protein</fullName>
    </submittedName>
</protein>
<gene>
    <name evidence="2" type="ORF">IX84_10470</name>
</gene>
<dbReference type="PANTHER" id="PTHR32114:SF2">
    <property type="entry name" value="ABC TRANSPORTER ABCH.3"/>
    <property type="match status" value="1"/>
</dbReference>
<keyword evidence="3" id="KW-1185">Reference proteome</keyword>
<dbReference type="PANTHER" id="PTHR32114">
    <property type="entry name" value="ABC TRANSPORTER ABCH.3"/>
    <property type="match status" value="1"/>
</dbReference>
<sequence>MAEVGFEHGHSLQLVGPNNVGKSSLIYALNFLFLVNKRLMNFSGQRTADKETLAHYFPSPERSFILFEVKKRDRRYCMLVHRNADNEVLYTRIDQPYQRSYFFEEQADGQHLRNYKELMRTAVKAGAKVKKIDQVQEILKHIYQVGDRNDAVVWLTDKCKISGTYNSFNKVYRYLINSKLIDNRALKDILLIADSRDQDELSYSRQNIQQIDRLRYQSQQLSVLKNIEAEFTQFKSLVSEVKAHYELLCQQAATFFASANLRRATLMEQRHRKKQEIEQMEGELQAKSVENDRINQQKGRLDYELRQLKSEAQTLQQQQQQALELPAESLLEQQLQNQQEKVEQLWFRLQQYAANAAQPPEQLQRRIERLDQQIQRKAAQQADINDWLIAHLAKDDAQRRLLNSILHPDIARLPKAQIKKPISQASRLIELFDGQIELPEDFPMQEVSNPGQLAEEVAELQQERDRYAQLMDTAQNSAEIKKQLEAAKAKRQELEESLQQVRALPEIKNELKSQQQAIRKLEKQLNTLEQEYRTVQEDLQRRQRAIRQLQEEVQGIEQSTRDMERDQREVEEMNLPVMEPDAQEMVRTPDAIRQLFNQIKQLRKEVAQKREARQRLFQQLKDKTQFDLADEQQFVTQLEQEMLSIGDKQQSIESLLESIAVQFANPAQRFLDAYEEFKAFVHHEFNQTMGEIQISNLESLNVLLEPNERLQNDLRSIAELSLTTDGLFRMPDHTAKRLDILREYLEKGQAIAFSDLFNLQLRLSINGKVRSVNLGRQVESDGTDRMLRLIIVMAVISRLSQRSPDNRVVLFIDEIATIDGKNRPQLVEFCKEHHFYPIFAAPDIVDGFDQYLLIQRQPSGQLVVDEQKHVIQVAQAV</sequence>
<dbReference type="InterPro" id="IPR027417">
    <property type="entry name" value="P-loop_NTPase"/>
</dbReference>
<evidence type="ECO:0000313" key="3">
    <source>
        <dbReference type="Proteomes" id="UP000029736"/>
    </source>
</evidence>